<comment type="catalytic activity">
    <reaction evidence="9">
        <text>Couples ATP hydrolysis with the unwinding of duplex DNA by translocating in the 3'-5' direction.</text>
        <dbReference type="EC" id="5.6.2.4"/>
    </reaction>
</comment>
<dbReference type="FunFam" id="3.40.50.300:FF:000296">
    <property type="entry name" value="ATP-dependent DNA helicase RecQ"/>
    <property type="match status" value="1"/>
</dbReference>
<name>A0A1W6MIN4_9FLAO</name>
<evidence type="ECO:0000256" key="1">
    <source>
        <dbReference type="ARBA" id="ARBA00005446"/>
    </source>
</evidence>
<dbReference type="PANTHER" id="PTHR13710">
    <property type="entry name" value="DNA HELICASE RECQ FAMILY MEMBER"/>
    <property type="match status" value="1"/>
</dbReference>
<dbReference type="PROSITE" id="PS51194">
    <property type="entry name" value="HELICASE_CTER"/>
    <property type="match status" value="1"/>
</dbReference>
<evidence type="ECO:0000256" key="11">
    <source>
        <dbReference type="ARBA" id="ARBA00044535"/>
    </source>
</evidence>
<keyword evidence="2" id="KW-0479">Metal-binding</keyword>
<sequence>MGKAEDILRTVFGHSQFRPKQEEIITSVLENRDVLAVLPTGGGKSLCYQIPALCKEGICIVVSPLIALINDQITQLQKRNVRAVGITSGISRQDLDTVLDNCIYGNYKFLYLSPERLEQPLVQERISQMKVNLLAIDEAHCISEWGHDFRPAYLKIKEVFSFINKAPVIAVTATATVNVQEDIKEHLNLKNPRVFTSSFERRQLNYDLEHSTHKRSALINFYNNSQGSSIAYVRSRKNTVEFSQLLSHKNISSSAYHGGLDSKMRKDLVSKWLSNQTRVMVATNAFGMGIDKPDVRSVVHLQLPDSIESYYQETGRAGRDGKTGIAKFIYNENDVIHARNQFIRALPTVDILKKTYRHLSNYLRIAYGEGQEHTYQLPFADFCRTYDLNGIITYNALTALDRFGVISLDQSYGNRSVVRFRESGTKIMDFTSHDQVAHAIVQAILRSYGSSREQNLQINSKLIAVRSNTTEKEVTETLKQLHERELIYARITGTDLTLQYLQPREDDRTINRFARELERYNEVRIQKLNAMIELLDQNQCMERGILAYFGERLDQNCGRCTYCRKGKMVNLKLMIEQYVSQGEVSLEEISNHVNAPKDEILKTLRQLIDDGIILNIAGKAFRINER</sequence>
<evidence type="ECO:0000256" key="2">
    <source>
        <dbReference type="ARBA" id="ARBA00022723"/>
    </source>
</evidence>
<dbReference type="SUPFAM" id="SSF52540">
    <property type="entry name" value="P-loop containing nucleoside triphosphate hydrolases"/>
    <property type="match status" value="1"/>
</dbReference>
<dbReference type="InterPro" id="IPR011545">
    <property type="entry name" value="DEAD/DEAH_box_helicase_dom"/>
</dbReference>
<proteinExistence type="inferred from homology"/>
<dbReference type="OrthoDB" id="9763310at2"/>
<accession>A0A1W6MIN4</accession>
<dbReference type="GO" id="GO:0005737">
    <property type="term" value="C:cytoplasm"/>
    <property type="evidence" value="ECO:0007669"/>
    <property type="project" value="TreeGrafter"/>
</dbReference>
<gene>
    <name evidence="15" type="ORF">BST97_05195</name>
</gene>
<dbReference type="GO" id="GO:0006310">
    <property type="term" value="P:DNA recombination"/>
    <property type="evidence" value="ECO:0007669"/>
    <property type="project" value="InterPro"/>
</dbReference>
<evidence type="ECO:0000256" key="12">
    <source>
        <dbReference type="ARBA" id="ARBA00044550"/>
    </source>
</evidence>
<dbReference type="Proteomes" id="UP000193431">
    <property type="component" value="Chromosome"/>
</dbReference>
<dbReference type="PROSITE" id="PS51192">
    <property type="entry name" value="HELICASE_ATP_BIND_1"/>
    <property type="match status" value="1"/>
</dbReference>
<evidence type="ECO:0000259" key="13">
    <source>
        <dbReference type="PROSITE" id="PS51192"/>
    </source>
</evidence>
<evidence type="ECO:0000256" key="5">
    <source>
        <dbReference type="ARBA" id="ARBA00022806"/>
    </source>
</evidence>
<feature type="domain" description="Helicase C-terminal" evidence="14">
    <location>
        <begin position="217"/>
        <end position="367"/>
    </location>
</feature>
<dbReference type="Pfam" id="PF16124">
    <property type="entry name" value="RecQ_Zn_bind"/>
    <property type="match status" value="1"/>
</dbReference>
<dbReference type="GO" id="GO:0006281">
    <property type="term" value="P:DNA repair"/>
    <property type="evidence" value="ECO:0007669"/>
    <property type="project" value="TreeGrafter"/>
</dbReference>
<dbReference type="Gene3D" id="1.10.10.10">
    <property type="entry name" value="Winged helix-like DNA-binding domain superfamily/Winged helix DNA-binding domain"/>
    <property type="match status" value="1"/>
</dbReference>
<evidence type="ECO:0000256" key="9">
    <source>
        <dbReference type="ARBA" id="ARBA00034617"/>
    </source>
</evidence>
<evidence type="ECO:0000259" key="14">
    <source>
        <dbReference type="PROSITE" id="PS51194"/>
    </source>
</evidence>
<dbReference type="SMART" id="SM00487">
    <property type="entry name" value="DEXDc"/>
    <property type="match status" value="1"/>
</dbReference>
<dbReference type="GO" id="GO:0030894">
    <property type="term" value="C:replisome"/>
    <property type="evidence" value="ECO:0007669"/>
    <property type="project" value="TreeGrafter"/>
</dbReference>
<keyword evidence="16" id="KW-1185">Reference proteome</keyword>
<keyword evidence="4" id="KW-0378">Hydrolase</keyword>
<evidence type="ECO:0000256" key="4">
    <source>
        <dbReference type="ARBA" id="ARBA00022801"/>
    </source>
</evidence>
<dbReference type="InterPro" id="IPR014001">
    <property type="entry name" value="Helicase_ATP-bd"/>
</dbReference>
<evidence type="ECO:0000256" key="10">
    <source>
        <dbReference type="ARBA" id="ARBA00034808"/>
    </source>
</evidence>
<dbReference type="CDD" id="cd17920">
    <property type="entry name" value="DEXHc_RecQ"/>
    <property type="match status" value="1"/>
</dbReference>
<evidence type="ECO:0000256" key="6">
    <source>
        <dbReference type="ARBA" id="ARBA00022840"/>
    </source>
</evidence>
<dbReference type="PANTHER" id="PTHR13710:SF105">
    <property type="entry name" value="ATP-DEPENDENT DNA HELICASE Q1"/>
    <property type="match status" value="1"/>
</dbReference>
<keyword evidence="3" id="KW-0547">Nucleotide-binding</keyword>
<dbReference type="InterPro" id="IPR027417">
    <property type="entry name" value="P-loop_NTPase"/>
</dbReference>
<evidence type="ECO:0000313" key="16">
    <source>
        <dbReference type="Proteomes" id="UP000193431"/>
    </source>
</evidence>
<dbReference type="EC" id="5.6.2.4" evidence="10"/>
<dbReference type="GO" id="GO:0016787">
    <property type="term" value="F:hydrolase activity"/>
    <property type="evidence" value="ECO:0007669"/>
    <property type="project" value="UniProtKB-KW"/>
</dbReference>
<dbReference type="NCBIfam" id="TIGR00614">
    <property type="entry name" value="recQ_fam"/>
    <property type="match status" value="1"/>
</dbReference>
<evidence type="ECO:0000256" key="3">
    <source>
        <dbReference type="ARBA" id="ARBA00022741"/>
    </source>
</evidence>
<reference evidence="15 16" key="1">
    <citation type="submission" date="2016-11" db="EMBL/GenBank/DDBJ databases">
        <title>Trade-off between light-utilization and light-protection in marine flavobacteria.</title>
        <authorList>
            <person name="Kumagai Y."/>
        </authorList>
    </citation>
    <scope>NUCLEOTIDE SEQUENCE [LARGE SCALE GENOMIC DNA]</scope>
    <source>
        <strain evidence="15 16">JCM 13191</strain>
    </source>
</reference>
<dbReference type="SMART" id="SM00490">
    <property type="entry name" value="HELICc"/>
    <property type="match status" value="1"/>
</dbReference>
<dbReference type="GO" id="GO:0005524">
    <property type="term" value="F:ATP binding"/>
    <property type="evidence" value="ECO:0007669"/>
    <property type="project" value="UniProtKB-KW"/>
</dbReference>
<dbReference type="GO" id="GO:0009378">
    <property type="term" value="F:four-way junction helicase activity"/>
    <property type="evidence" value="ECO:0007669"/>
    <property type="project" value="TreeGrafter"/>
</dbReference>
<feature type="domain" description="Helicase ATP-binding" evidence="13">
    <location>
        <begin position="25"/>
        <end position="193"/>
    </location>
</feature>
<dbReference type="Pfam" id="PF00270">
    <property type="entry name" value="DEAD"/>
    <property type="match status" value="1"/>
</dbReference>
<dbReference type="EMBL" id="CP019344">
    <property type="protein sequence ID" value="ARN77427.1"/>
    <property type="molecule type" value="Genomic_DNA"/>
</dbReference>
<dbReference type="InterPro" id="IPR032284">
    <property type="entry name" value="RecQ_Zn-bd"/>
</dbReference>
<organism evidence="15 16">
    <name type="scientific">Nonlabens spongiae</name>
    <dbReference type="NCBI Taxonomy" id="331648"/>
    <lineage>
        <taxon>Bacteria</taxon>
        <taxon>Pseudomonadati</taxon>
        <taxon>Bacteroidota</taxon>
        <taxon>Flavobacteriia</taxon>
        <taxon>Flavobacteriales</taxon>
        <taxon>Flavobacteriaceae</taxon>
        <taxon>Nonlabens</taxon>
    </lineage>
</organism>
<keyword evidence="6" id="KW-0067">ATP-binding</keyword>
<dbReference type="AlphaFoldDB" id="A0A1W6MIN4"/>
<dbReference type="GO" id="GO:0046872">
    <property type="term" value="F:metal ion binding"/>
    <property type="evidence" value="ECO:0007669"/>
    <property type="project" value="UniProtKB-KW"/>
</dbReference>
<comment type="similarity">
    <text evidence="1">Belongs to the helicase family. RecQ subfamily.</text>
</comment>
<evidence type="ECO:0000256" key="8">
    <source>
        <dbReference type="ARBA" id="ARBA00023235"/>
    </source>
</evidence>
<dbReference type="InterPro" id="IPR036388">
    <property type="entry name" value="WH-like_DNA-bd_sf"/>
</dbReference>
<dbReference type="STRING" id="331648.BST97_05195"/>
<protein>
    <recommendedName>
        <fullName evidence="11">ATP-dependent DNA helicase RecQ</fullName>
        <ecNumber evidence="10">5.6.2.4</ecNumber>
    </recommendedName>
    <alternativeName>
        <fullName evidence="12">DNA 3'-5' helicase RecQ</fullName>
    </alternativeName>
</protein>
<evidence type="ECO:0000256" key="7">
    <source>
        <dbReference type="ARBA" id="ARBA00023125"/>
    </source>
</evidence>
<dbReference type="InterPro" id="IPR001650">
    <property type="entry name" value="Helicase_C-like"/>
</dbReference>
<dbReference type="GO" id="GO:0043138">
    <property type="term" value="F:3'-5' DNA helicase activity"/>
    <property type="evidence" value="ECO:0007669"/>
    <property type="project" value="UniProtKB-EC"/>
</dbReference>
<keyword evidence="7" id="KW-0238">DNA-binding</keyword>
<dbReference type="InterPro" id="IPR004589">
    <property type="entry name" value="DNA_helicase_ATP-dep_RecQ"/>
</dbReference>
<evidence type="ECO:0000313" key="15">
    <source>
        <dbReference type="EMBL" id="ARN77427.1"/>
    </source>
</evidence>
<keyword evidence="5 15" id="KW-0347">Helicase</keyword>
<dbReference type="Pfam" id="PF00271">
    <property type="entry name" value="Helicase_C"/>
    <property type="match status" value="1"/>
</dbReference>
<dbReference type="GO" id="GO:0043590">
    <property type="term" value="C:bacterial nucleoid"/>
    <property type="evidence" value="ECO:0007669"/>
    <property type="project" value="TreeGrafter"/>
</dbReference>
<dbReference type="Gene3D" id="3.40.50.300">
    <property type="entry name" value="P-loop containing nucleotide triphosphate hydrolases"/>
    <property type="match status" value="2"/>
</dbReference>
<dbReference type="GO" id="GO:0003677">
    <property type="term" value="F:DNA binding"/>
    <property type="evidence" value="ECO:0007669"/>
    <property type="project" value="UniProtKB-KW"/>
</dbReference>
<keyword evidence="8" id="KW-0413">Isomerase</keyword>